<protein>
    <submittedName>
        <fullName evidence="1">MoaD/ThiS family protein</fullName>
    </submittedName>
</protein>
<proteinExistence type="predicted"/>
<comment type="caution">
    <text evidence="1">The sequence shown here is derived from an EMBL/GenBank/DDBJ whole genome shotgun (WGS) entry which is preliminary data.</text>
</comment>
<dbReference type="AlphaFoldDB" id="A0A8J6YZJ5"/>
<dbReference type="InterPro" id="IPR016155">
    <property type="entry name" value="Mopterin_synth/thiamin_S_b"/>
</dbReference>
<sequence length="78" mass="8524">MLVRVHLYGPFRSTVAERSFDLPDGARVSDLRAAFARVEMNHPLLARSRFATEEGVLQENERLASGMILAVIAPVSGG</sequence>
<evidence type="ECO:0000313" key="1">
    <source>
        <dbReference type="EMBL" id="MBE1237388.1"/>
    </source>
</evidence>
<keyword evidence="2" id="KW-1185">Reference proteome</keyword>
<dbReference type="Gene3D" id="3.10.20.30">
    <property type="match status" value="1"/>
</dbReference>
<reference evidence="1" key="1">
    <citation type="submission" date="2020-10" db="EMBL/GenBank/DDBJ databases">
        <title>Genome sequence of the unusual species of purple photosynthetic bacteria, Phaeovibrio sulfidiphilus DSM 23193, type strain.</title>
        <authorList>
            <person name="Kyndt J.A."/>
            <person name="Meyer T.E."/>
        </authorList>
    </citation>
    <scope>NUCLEOTIDE SEQUENCE</scope>
    <source>
        <strain evidence="1">DSM 23193</strain>
    </source>
</reference>
<dbReference type="SUPFAM" id="SSF54285">
    <property type="entry name" value="MoaD/ThiS"/>
    <property type="match status" value="1"/>
</dbReference>
<dbReference type="EMBL" id="JACZHT010000004">
    <property type="protein sequence ID" value="MBE1237388.1"/>
    <property type="molecule type" value="Genomic_DNA"/>
</dbReference>
<dbReference type="InterPro" id="IPR012675">
    <property type="entry name" value="Beta-grasp_dom_sf"/>
</dbReference>
<accession>A0A8J6YZJ5</accession>
<name>A0A8J6YZJ5_9PROT</name>
<gene>
    <name evidence="1" type="ORF">IHV25_06975</name>
</gene>
<dbReference type="Proteomes" id="UP000631034">
    <property type="component" value="Unassembled WGS sequence"/>
</dbReference>
<dbReference type="InterPro" id="IPR003749">
    <property type="entry name" value="ThiS/MoaD-like"/>
</dbReference>
<organism evidence="1 2">
    <name type="scientific">Phaeovibrio sulfidiphilus</name>
    <dbReference type="NCBI Taxonomy" id="1220600"/>
    <lineage>
        <taxon>Bacteria</taxon>
        <taxon>Pseudomonadati</taxon>
        <taxon>Pseudomonadota</taxon>
        <taxon>Alphaproteobacteria</taxon>
        <taxon>Rhodospirillales</taxon>
        <taxon>Rhodospirillaceae</taxon>
        <taxon>Phaeovibrio</taxon>
    </lineage>
</organism>
<dbReference type="RefSeq" id="WP_192534396.1">
    <property type="nucleotide sequence ID" value="NZ_JACZHT010000004.1"/>
</dbReference>
<evidence type="ECO:0000313" key="2">
    <source>
        <dbReference type="Proteomes" id="UP000631034"/>
    </source>
</evidence>
<dbReference type="Pfam" id="PF02597">
    <property type="entry name" value="ThiS"/>
    <property type="match status" value="1"/>
</dbReference>